<evidence type="ECO:0000256" key="3">
    <source>
        <dbReference type="PROSITE-ProRule" id="PRU00023"/>
    </source>
</evidence>
<dbReference type="PANTHER" id="PTHR24173:SF74">
    <property type="entry name" value="ANKYRIN REPEAT DOMAIN-CONTAINING PROTEIN 16"/>
    <property type="match status" value="1"/>
</dbReference>
<dbReference type="OrthoDB" id="1757at2759"/>
<evidence type="ECO:0000256" key="2">
    <source>
        <dbReference type="ARBA" id="ARBA00023043"/>
    </source>
</evidence>
<dbReference type="InterPro" id="IPR036770">
    <property type="entry name" value="Ankyrin_rpt-contain_sf"/>
</dbReference>
<evidence type="ECO:0000256" key="1">
    <source>
        <dbReference type="ARBA" id="ARBA00022737"/>
    </source>
</evidence>
<proteinExistence type="predicted"/>
<dbReference type="PANTHER" id="PTHR24173">
    <property type="entry name" value="ANKYRIN REPEAT CONTAINING"/>
    <property type="match status" value="1"/>
</dbReference>
<dbReference type="EMBL" id="VWRR01000001">
    <property type="protein sequence ID" value="KAF6005305.1"/>
    <property type="molecule type" value="Genomic_DNA"/>
</dbReference>
<dbReference type="Gene3D" id="1.25.40.20">
    <property type="entry name" value="Ankyrin repeat-containing domain"/>
    <property type="match status" value="2"/>
</dbReference>
<gene>
    <name evidence="5" type="primary">ANKRD54</name>
    <name evidence="5" type="ORF">F1559_004228</name>
</gene>
<sequence>MFDQGEQQTARPNSAALLRREDLAAELRDYARSDDEAGVRELVSESMWPDHVERLAFVNAADQETGNTALHMASANGHVRLVQLLLEAGARAAVRNAAGNTPLHWASMTGQTRCVEALLQALQARGESAFILNDRGRSAYDEALVAGFEEIAALLMQFAEEHPASSAADVPAGTASSPNNDEPSL</sequence>
<accession>A0A7J7IQB2</accession>
<feature type="region of interest" description="Disordered" evidence="4">
    <location>
        <begin position="165"/>
        <end position="185"/>
    </location>
</feature>
<protein>
    <submittedName>
        <fullName evidence="5">Ankyrin Repeat</fullName>
    </submittedName>
</protein>
<dbReference type="PROSITE" id="PS50297">
    <property type="entry name" value="ANK_REP_REGION"/>
    <property type="match status" value="2"/>
</dbReference>
<feature type="repeat" description="ANK" evidence="3">
    <location>
        <begin position="98"/>
        <end position="120"/>
    </location>
</feature>
<comment type="caution">
    <text evidence="5">The sequence shown here is derived from an EMBL/GenBank/DDBJ whole genome shotgun (WGS) entry which is preliminary data.</text>
</comment>
<dbReference type="Proteomes" id="UP000530660">
    <property type="component" value="Unassembled WGS sequence"/>
</dbReference>
<reference evidence="5 6" key="1">
    <citation type="journal article" date="2020" name="J. Phycol.">
        <title>Comparative genome analysis reveals Cyanidiococcus gen. nov., a new extremophilic red algal genus sister to Cyanidioschyzon (Cyanidioschyzonaceae, Rhodophyta).</title>
        <authorList>
            <person name="Liu S.-L."/>
            <person name="Chiang Y.-R."/>
            <person name="Yoon H.S."/>
            <person name="Fu H.-Y."/>
        </authorList>
    </citation>
    <scope>NUCLEOTIDE SEQUENCE [LARGE SCALE GENOMIC DNA]</scope>
    <source>
        <strain evidence="5 6">THAL066</strain>
    </source>
</reference>
<name>A0A7J7IQB2_9RHOD</name>
<dbReference type="Pfam" id="PF12796">
    <property type="entry name" value="Ank_2"/>
    <property type="match status" value="1"/>
</dbReference>
<dbReference type="AlphaFoldDB" id="A0A7J7IQB2"/>
<keyword evidence="2 3" id="KW-0040">ANK repeat</keyword>
<organism evidence="5 6">
    <name type="scientific">Cyanidiococcus yangmingshanensis</name>
    <dbReference type="NCBI Taxonomy" id="2690220"/>
    <lineage>
        <taxon>Eukaryota</taxon>
        <taxon>Rhodophyta</taxon>
        <taxon>Bangiophyceae</taxon>
        <taxon>Cyanidiales</taxon>
        <taxon>Cyanidiaceae</taxon>
        <taxon>Cyanidiococcus</taxon>
    </lineage>
</organism>
<keyword evidence="1" id="KW-0677">Repeat</keyword>
<evidence type="ECO:0000313" key="6">
    <source>
        <dbReference type="Proteomes" id="UP000530660"/>
    </source>
</evidence>
<dbReference type="SMART" id="SM00248">
    <property type="entry name" value="ANK"/>
    <property type="match status" value="3"/>
</dbReference>
<evidence type="ECO:0000313" key="5">
    <source>
        <dbReference type="EMBL" id="KAF6005305.1"/>
    </source>
</evidence>
<evidence type="ECO:0000256" key="4">
    <source>
        <dbReference type="SAM" id="MobiDB-lite"/>
    </source>
</evidence>
<dbReference type="InterPro" id="IPR002110">
    <property type="entry name" value="Ankyrin_rpt"/>
</dbReference>
<feature type="repeat" description="ANK" evidence="3">
    <location>
        <begin position="65"/>
        <end position="97"/>
    </location>
</feature>
<feature type="compositionally biased region" description="Polar residues" evidence="4">
    <location>
        <begin position="174"/>
        <end position="185"/>
    </location>
</feature>
<keyword evidence="6" id="KW-1185">Reference proteome</keyword>
<dbReference type="PROSITE" id="PS50088">
    <property type="entry name" value="ANK_REPEAT"/>
    <property type="match status" value="2"/>
</dbReference>
<dbReference type="SUPFAM" id="SSF48403">
    <property type="entry name" value="Ankyrin repeat"/>
    <property type="match status" value="1"/>
</dbReference>